<comment type="similarity">
    <text evidence="3 10">Belongs to the FliL family.</text>
</comment>
<keyword evidence="11" id="KW-0966">Cell projection</keyword>
<evidence type="ECO:0000256" key="8">
    <source>
        <dbReference type="ARBA" id="ARBA00022989"/>
    </source>
</evidence>
<evidence type="ECO:0000256" key="7">
    <source>
        <dbReference type="ARBA" id="ARBA00022779"/>
    </source>
</evidence>
<evidence type="ECO:0000256" key="2">
    <source>
        <dbReference type="ARBA" id="ARBA00004162"/>
    </source>
</evidence>
<keyword evidence="6" id="KW-0812">Transmembrane</keyword>
<evidence type="ECO:0000256" key="3">
    <source>
        <dbReference type="ARBA" id="ARBA00008281"/>
    </source>
</evidence>
<dbReference type="EMBL" id="JAIVFP010000001">
    <property type="protein sequence ID" value="MCI4682217.1"/>
    <property type="molecule type" value="Genomic_DNA"/>
</dbReference>
<keyword evidence="4" id="KW-1003">Cell membrane</keyword>
<reference evidence="11" key="1">
    <citation type="journal article" date="2022" name="ISME J.">
        <title>Identification of active gaseous-alkane degraders at natural gas seeps.</title>
        <authorList>
            <person name="Farhan Ul Haque M."/>
            <person name="Hernandez M."/>
            <person name="Crombie A.T."/>
            <person name="Murrell J.C."/>
        </authorList>
    </citation>
    <scope>NUCLEOTIDE SEQUENCE</scope>
    <source>
        <strain evidence="11">PC2</strain>
    </source>
</reference>
<evidence type="ECO:0000256" key="4">
    <source>
        <dbReference type="ARBA" id="ARBA00022475"/>
    </source>
</evidence>
<evidence type="ECO:0000256" key="1">
    <source>
        <dbReference type="ARBA" id="ARBA00002254"/>
    </source>
</evidence>
<protein>
    <recommendedName>
        <fullName evidence="10">Flagellar protein FliL</fullName>
    </recommendedName>
</protein>
<sequence>MAGKMEGRAETPPKASRGMSLAQNAIAFAVAALIAAGVGGASGFQTAHPGASVVKAQGGGVAKTGDGAKVPPMVEMGSMDLAPVVTNLASPADVWVRLEATMLFEGKTLPHGEALAGEIAGDILAYLRTETLAQIQGVAGLEHLRQDLNDRASIRSEGKVRALIIRSLVVQ</sequence>
<evidence type="ECO:0000256" key="10">
    <source>
        <dbReference type="RuleBase" id="RU364125"/>
    </source>
</evidence>
<keyword evidence="9 10" id="KW-0472">Membrane</keyword>
<gene>
    <name evidence="11" type="ORF">K2U94_05465</name>
</gene>
<evidence type="ECO:0000256" key="6">
    <source>
        <dbReference type="ARBA" id="ARBA00022692"/>
    </source>
</evidence>
<comment type="function">
    <text evidence="1 10">Controls the rotational direction of flagella during chemotaxis.</text>
</comment>
<name>A0ABS9Z4V3_9HYPH</name>
<keyword evidence="11" id="KW-0282">Flagellum</keyword>
<dbReference type="InterPro" id="IPR005503">
    <property type="entry name" value="FliL"/>
</dbReference>
<keyword evidence="11" id="KW-0969">Cilium</keyword>
<evidence type="ECO:0000313" key="12">
    <source>
        <dbReference type="Proteomes" id="UP001139104"/>
    </source>
</evidence>
<keyword evidence="8" id="KW-1133">Transmembrane helix</keyword>
<dbReference type="RefSeq" id="WP_243066245.1">
    <property type="nucleotide sequence ID" value="NZ_JAIVFK010000014.1"/>
</dbReference>
<keyword evidence="5 10" id="KW-0145">Chemotaxis</keyword>
<accession>A0ABS9Z4V3</accession>
<comment type="caution">
    <text evidence="11">The sequence shown here is derived from an EMBL/GenBank/DDBJ whole genome shotgun (WGS) entry which is preliminary data.</text>
</comment>
<evidence type="ECO:0000256" key="5">
    <source>
        <dbReference type="ARBA" id="ARBA00022500"/>
    </source>
</evidence>
<organism evidence="11 12">
    <name type="scientific">Candidatus Rhodoblastus alkanivorans</name>
    <dbReference type="NCBI Taxonomy" id="2954117"/>
    <lineage>
        <taxon>Bacteria</taxon>
        <taxon>Pseudomonadati</taxon>
        <taxon>Pseudomonadota</taxon>
        <taxon>Alphaproteobacteria</taxon>
        <taxon>Hyphomicrobiales</taxon>
        <taxon>Rhodoblastaceae</taxon>
        <taxon>Rhodoblastus</taxon>
    </lineage>
</organism>
<proteinExistence type="inferred from homology"/>
<evidence type="ECO:0000256" key="9">
    <source>
        <dbReference type="ARBA" id="ARBA00023136"/>
    </source>
</evidence>
<dbReference type="Proteomes" id="UP001139104">
    <property type="component" value="Unassembled WGS sequence"/>
</dbReference>
<keyword evidence="7 10" id="KW-0283">Flagellar rotation</keyword>
<comment type="subcellular location">
    <subcellularLocation>
        <location evidence="10">Cell inner membrane</location>
    </subcellularLocation>
    <subcellularLocation>
        <location evidence="2">Cell membrane</location>
        <topology evidence="2">Single-pass membrane protein</topology>
    </subcellularLocation>
</comment>
<dbReference type="Pfam" id="PF03748">
    <property type="entry name" value="FliL"/>
    <property type="match status" value="1"/>
</dbReference>
<keyword evidence="12" id="KW-1185">Reference proteome</keyword>
<keyword evidence="10" id="KW-0997">Cell inner membrane</keyword>
<evidence type="ECO:0000313" key="11">
    <source>
        <dbReference type="EMBL" id="MCI4682217.1"/>
    </source>
</evidence>